<gene>
    <name evidence="1" type="ORF">LCGC14_2468110</name>
</gene>
<dbReference type="EMBL" id="LAZR01038585">
    <property type="protein sequence ID" value="KKL19174.1"/>
    <property type="molecule type" value="Genomic_DNA"/>
</dbReference>
<reference evidence="1" key="1">
    <citation type="journal article" date="2015" name="Nature">
        <title>Complex archaea that bridge the gap between prokaryotes and eukaryotes.</title>
        <authorList>
            <person name="Spang A."/>
            <person name="Saw J.H."/>
            <person name="Jorgensen S.L."/>
            <person name="Zaremba-Niedzwiedzka K."/>
            <person name="Martijn J."/>
            <person name="Lind A.E."/>
            <person name="van Eijk R."/>
            <person name="Schleper C."/>
            <person name="Guy L."/>
            <person name="Ettema T.J."/>
        </authorList>
    </citation>
    <scope>NUCLEOTIDE SEQUENCE</scope>
</reference>
<name>A0A0F9BB53_9ZZZZ</name>
<organism evidence="1">
    <name type="scientific">marine sediment metagenome</name>
    <dbReference type="NCBI Taxonomy" id="412755"/>
    <lineage>
        <taxon>unclassified sequences</taxon>
        <taxon>metagenomes</taxon>
        <taxon>ecological metagenomes</taxon>
    </lineage>
</organism>
<proteinExistence type="predicted"/>
<protein>
    <submittedName>
        <fullName evidence="1">Uncharacterized protein</fullName>
    </submittedName>
</protein>
<sequence length="91" mass="10506">MGIRPALKAGDVVKLSRKGKTHPRLFPKNSTLVVSNVDGDGVDRSSIITCRVEIKDEFEYHKFYRSELWSTGRNVFQKPVRVLNFSRKELR</sequence>
<evidence type="ECO:0000313" key="1">
    <source>
        <dbReference type="EMBL" id="KKL19174.1"/>
    </source>
</evidence>
<accession>A0A0F9BB53</accession>
<dbReference type="AlphaFoldDB" id="A0A0F9BB53"/>
<comment type="caution">
    <text evidence="1">The sequence shown here is derived from an EMBL/GenBank/DDBJ whole genome shotgun (WGS) entry which is preliminary data.</text>
</comment>